<sequence length="379" mass="44750">MKSLMKLIKERIKKEELTFPDLERKTGVDRVVINDAITGKTAEMKFENFLCVVSEIYRDVKERNKIIRQFITLCKKNLNVRKALCYCQGTGEYEVIDYLVNKHSNCKLLNKYLKAYKLFNKRNQDKKRGQPLLDEINKKVFPNDPECQVVINILYALSMHDIFNIRAMNPYLDKVEKNLVEIKDGFIRNWLSMYFNERMAYVNLFDDKLEICREKCRKILDNEMEVPITKATALCCMGESYMFLDVLKSEKYLLDCIKYLEDNGIGRESRKYKSFQSTLAFLYIDNGFNLDKIKFEYLDTSEIGYFEGLYGDKNKALKIFKQLAAERKMDSPFTMYYISRINNDILGLRESLRRFERVGNYHYANAVRRTLASIVERVG</sequence>
<name>A0A9W5QLS4_BACCE</name>
<comment type="caution">
    <text evidence="1">The sequence shown here is derived from an EMBL/GenBank/DDBJ whole genome shotgun (WGS) entry which is preliminary data.</text>
</comment>
<evidence type="ECO:0000313" key="1">
    <source>
        <dbReference type="EMBL" id="EOP73977.1"/>
    </source>
</evidence>
<accession>A0A9W5QLS4</accession>
<dbReference type="RefSeq" id="WP_000838797.1">
    <property type="nucleotide sequence ID" value="NZ_KB976789.1"/>
</dbReference>
<dbReference type="NCBIfam" id="NF038310">
    <property type="entry name" value="lysogeny_AimR"/>
    <property type="match status" value="1"/>
</dbReference>
<proteinExistence type="predicted"/>
<evidence type="ECO:0000313" key="2">
    <source>
        <dbReference type="Proteomes" id="UP000013989"/>
    </source>
</evidence>
<organism evidence="1 2">
    <name type="scientific">Bacillus cereus ISP2954</name>
    <dbReference type="NCBI Taxonomy" id="1053215"/>
    <lineage>
        <taxon>Bacteria</taxon>
        <taxon>Bacillati</taxon>
        <taxon>Bacillota</taxon>
        <taxon>Bacilli</taxon>
        <taxon>Bacillales</taxon>
        <taxon>Bacillaceae</taxon>
        <taxon>Bacillus</taxon>
        <taxon>Bacillus cereus group</taxon>
    </lineage>
</organism>
<evidence type="ECO:0008006" key="3">
    <source>
        <dbReference type="Google" id="ProtNLM"/>
    </source>
</evidence>
<dbReference type="Proteomes" id="UP000013989">
    <property type="component" value="Unassembled WGS sequence"/>
</dbReference>
<gene>
    <name evidence="1" type="ORF">IGU_05740</name>
</gene>
<dbReference type="EMBL" id="AHEJ01000013">
    <property type="protein sequence ID" value="EOP73977.1"/>
    <property type="molecule type" value="Genomic_DNA"/>
</dbReference>
<protein>
    <recommendedName>
        <fullName evidence="3">Prophage helix-turn-helix protein</fullName>
    </recommendedName>
</protein>
<dbReference type="Pfam" id="PF22871">
    <property type="entry name" value="AimR"/>
    <property type="match status" value="1"/>
</dbReference>
<dbReference type="InterPro" id="IPR047705">
    <property type="entry name" value="AimR-like"/>
</dbReference>
<dbReference type="AlphaFoldDB" id="A0A9W5QLS4"/>
<reference evidence="1 2" key="1">
    <citation type="submission" date="2012-12" db="EMBL/GenBank/DDBJ databases">
        <title>The Genome Sequence of Bacillus cereus ISP2954.</title>
        <authorList>
            <consortium name="The Broad Institute Genome Sequencing Platform"/>
            <consortium name="The Broad Institute Genome Sequencing Center for Infectious Disease"/>
            <person name="Feldgarden M."/>
            <person name="Van der Auwera G.A."/>
            <person name="Mahillon J."/>
            <person name="Duprez V."/>
            <person name="Timmery S."/>
            <person name="Mattelet C."/>
            <person name="Dierick K."/>
            <person name="Sun M."/>
            <person name="Yu Z."/>
            <person name="Zhu L."/>
            <person name="Hu X."/>
            <person name="Shank E.B."/>
            <person name="Swiecicka I."/>
            <person name="Hansen B.M."/>
            <person name="Andrup L."/>
            <person name="Walker B."/>
            <person name="Young S.K."/>
            <person name="Zeng Q."/>
            <person name="Gargeya S."/>
            <person name="Fitzgerald M."/>
            <person name="Haas B."/>
            <person name="Abouelleil A."/>
            <person name="Alvarado L."/>
            <person name="Arachchi H.M."/>
            <person name="Berlin A.M."/>
            <person name="Chapman S.B."/>
            <person name="Dewar J."/>
            <person name="Goldberg J."/>
            <person name="Griggs A."/>
            <person name="Gujja S."/>
            <person name="Hansen M."/>
            <person name="Howarth C."/>
            <person name="Imamovic A."/>
            <person name="Larimer J."/>
            <person name="McCowan C."/>
            <person name="Murphy C."/>
            <person name="Neiman D."/>
            <person name="Pearson M."/>
            <person name="Priest M."/>
            <person name="Roberts A."/>
            <person name="Saif S."/>
            <person name="Shea T."/>
            <person name="Sisk P."/>
            <person name="Sykes S."/>
            <person name="Wortman J."/>
            <person name="Nusbaum C."/>
            <person name="Birren B."/>
        </authorList>
    </citation>
    <scope>NUCLEOTIDE SEQUENCE [LARGE SCALE GENOMIC DNA]</scope>
    <source>
        <strain evidence="1 2">ISP2954</strain>
    </source>
</reference>